<dbReference type="Pfam" id="PF19478">
    <property type="entry name" value="TrbL_2"/>
    <property type="match status" value="1"/>
</dbReference>
<dbReference type="Proteomes" id="UP000003822">
    <property type="component" value="Unassembled WGS sequence"/>
</dbReference>
<keyword evidence="1" id="KW-0812">Transmembrane</keyword>
<gene>
    <name evidence="2" type="ORF">HMPREF0045_01294</name>
</gene>
<evidence type="ECO:0000313" key="3">
    <source>
        <dbReference type="Proteomes" id="UP000003822"/>
    </source>
</evidence>
<protein>
    <recommendedName>
        <fullName evidence="4">TrbL/VirB6 plasmid conjugal transfer protein</fullName>
    </recommendedName>
</protein>
<evidence type="ECO:0000313" key="2">
    <source>
        <dbReference type="EMBL" id="EHM87889.1"/>
    </source>
</evidence>
<dbReference type="EMBL" id="ACRN01000009">
    <property type="protein sequence ID" value="EHM87889.1"/>
    <property type="molecule type" value="Genomic_DNA"/>
</dbReference>
<evidence type="ECO:0000256" key="1">
    <source>
        <dbReference type="SAM" id="Phobius"/>
    </source>
</evidence>
<dbReference type="InterPro" id="IPR045798">
    <property type="entry name" value="TrbL_Firmicutes"/>
</dbReference>
<dbReference type="RefSeq" id="WP_005986707.1">
    <property type="nucleotide sequence ID" value="NZ_JH470338.1"/>
</dbReference>
<feature type="transmembrane region" description="Helical" evidence="1">
    <location>
        <begin position="248"/>
        <end position="266"/>
    </location>
</feature>
<reference evidence="2 3" key="1">
    <citation type="submission" date="2011-10" db="EMBL/GenBank/DDBJ databases">
        <title>The Genome Sequence of Actinomyces graevenitzii C83.</title>
        <authorList>
            <consortium name="The Broad Institute Genome Sequencing Platform"/>
            <consortium name="The Broad Institute Genome Sequencing Center for Infectious Disease"/>
            <person name="Earl A."/>
            <person name="Ward D."/>
            <person name="Feldgarden M."/>
            <person name="Gevers D."/>
            <person name="Sibley C.D."/>
            <person name="Field T.R."/>
            <person name="Grinwis M."/>
            <person name="Eshaghurshan C.S."/>
            <person name="Surette M.G."/>
            <person name="Young S.K."/>
            <person name="Zeng Q."/>
            <person name="Gargeya S."/>
            <person name="Fitzgerald M."/>
            <person name="Haas B."/>
            <person name="Abouelleil A."/>
            <person name="Alvarado L."/>
            <person name="Arachchi H.M."/>
            <person name="Berlin A."/>
            <person name="Brown A."/>
            <person name="Chapman S.B."/>
            <person name="Chen Z."/>
            <person name="Dunbar C."/>
            <person name="Freedman E."/>
            <person name="Gearin G."/>
            <person name="Goldberg J."/>
            <person name="Griggs A."/>
            <person name="Gujja S."/>
            <person name="Heiman D."/>
            <person name="Howarth C."/>
            <person name="Larson L."/>
            <person name="Lui A."/>
            <person name="MacDonald P.J.P."/>
            <person name="Montmayeur A."/>
            <person name="Murphy C."/>
            <person name="Neiman D."/>
            <person name="Pearson M."/>
            <person name="Priest M."/>
            <person name="Roberts A."/>
            <person name="Saif S."/>
            <person name="Shea T."/>
            <person name="Shenoy N."/>
            <person name="Sisk P."/>
            <person name="Stolte C."/>
            <person name="Sykes S."/>
            <person name="Wortman J."/>
            <person name="Nusbaum C."/>
            <person name="Birren B."/>
        </authorList>
    </citation>
    <scope>NUCLEOTIDE SEQUENCE [LARGE SCALE GENOMIC DNA]</scope>
    <source>
        <strain evidence="2 3">C83</strain>
    </source>
</reference>
<dbReference type="eggNOG" id="ENOG5031T6M">
    <property type="taxonomic scope" value="Bacteria"/>
</dbReference>
<proteinExistence type="predicted"/>
<dbReference type="AlphaFoldDB" id="G9PGC0"/>
<sequence>MMKGMIKYMLKAIVSLDTRSINGLTDSLQGHTAQAYKVVTNLHSTAVLPVSTVVISIILVLELARNATHMEGDHQMGVKIIAATMFKSALLVVAAQNSMMFLNAINEISTKIIAGISKTNNKIYKPDELPDRVNKLIEDAGTVDQAGLVMMLLLPFIISIAAQVVIQVMVIIRFAELYIMTAFASLPIAFLGHPDTKSMGISYLQKYAAVSLQGATLMMAVALYSEFINFSGQFASIGKNQSLNDWMFTNYAQFVICPVLLMILILSSGKLAKAIVGQ</sequence>
<dbReference type="HOGENOM" id="CLU_083000_0_0_11"/>
<dbReference type="GO" id="GO:0030255">
    <property type="term" value="P:protein secretion by the type IV secretion system"/>
    <property type="evidence" value="ECO:0007669"/>
    <property type="project" value="InterPro"/>
</dbReference>
<feature type="transmembrane region" description="Helical" evidence="1">
    <location>
        <begin position="207"/>
        <end position="228"/>
    </location>
</feature>
<keyword evidence="1" id="KW-1133">Transmembrane helix</keyword>
<feature type="transmembrane region" description="Helical" evidence="1">
    <location>
        <begin position="46"/>
        <end position="64"/>
    </location>
</feature>
<dbReference type="STRING" id="435830.HMPREF0045_01294"/>
<evidence type="ECO:0008006" key="4">
    <source>
        <dbReference type="Google" id="ProtNLM"/>
    </source>
</evidence>
<name>G9PGC0_9ACTO</name>
<feature type="transmembrane region" description="Helical" evidence="1">
    <location>
        <begin position="148"/>
        <end position="172"/>
    </location>
</feature>
<accession>G9PGC0</accession>
<dbReference type="OrthoDB" id="3260785at2"/>
<comment type="caution">
    <text evidence="2">The sequence shown here is derived from an EMBL/GenBank/DDBJ whole genome shotgun (WGS) entry which is preliminary data.</text>
</comment>
<organism evidence="2 3">
    <name type="scientific">Actinomyces graevenitzii C83</name>
    <dbReference type="NCBI Taxonomy" id="435830"/>
    <lineage>
        <taxon>Bacteria</taxon>
        <taxon>Bacillati</taxon>
        <taxon>Actinomycetota</taxon>
        <taxon>Actinomycetes</taxon>
        <taxon>Actinomycetales</taxon>
        <taxon>Actinomycetaceae</taxon>
        <taxon>Actinomyces</taxon>
    </lineage>
</organism>
<feature type="transmembrane region" description="Helical" evidence="1">
    <location>
        <begin position="76"/>
        <end position="95"/>
    </location>
</feature>
<keyword evidence="3" id="KW-1185">Reference proteome</keyword>
<keyword evidence="1" id="KW-0472">Membrane</keyword>